<feature type="chain" id="PRO_5017431182" evidence="1">
    <location>
        <begin position="27"/>
        <end position="417"/>
    </location>
</feature>
<comment type="caution">
    <text evidence="2">The sequence shown here is derived from an EMBL/GenBank/DDBJ whole genome shotgun (WGS) entry which is preliminary data.</text>
</comment>
<proteinExistence type="predicted"/>
<protein>
    <submittedName>
        <fullName evidence="2">DUF1329 domain-containing protein</fullName>
    </submittedName>
</protein>
<name>A0A3A3GNE8_9BURK</name>
<organism evidence="2 3">
    <name type="scientific">Noviherbaspirillum sedimenti</name>
    <dbReference type="NCBI Taxonomy" id="2320865"/>
    <lineage>
        <taxon>Bacteria</taxon>
        <taxon>Pseudomonadati</taxon>
        <taxon>Pseudomonadota</taxon>
        <taxon>Betaproteobacteria</taxon>
        <taxon>Burkholderiales</taxon>
        <taxon>Oxalobacteraceae</taxon>
        <taxon>Noviherbaspirillum</taxon>
    </lineage>
</organism>
<dbReference type="EMBL" id="QYUQ01000002">
    <property type="protein sequence ID" value="RJG02480.1"/>
    <property type="molecule type" value="Genomic_DNA"/>
</dbReference>
<dbReference type="Proteomes" id="UP000266327">
    <property type="component" value="Unassembled WGS sequence"/>
</dbReference>
<dbReference type="AlphaFoldDB" id="A0A3A3GNE8"/>
<dbReference type="OrthoDB" id="6751304at2"/>
<evidence type="ECO:0000313" key="3">
    <source>
        <dbReference type="Proteomes" id="UP000266327"/>
    </source>
</evidence>
<dbReference type="InterPro" id="IPR010752">
    <property type="entry name" value="DUF1329"/>
</dbReference>
<keyword evidence="3" id="KW-1185">Reference proteome</keyword>
<evidence type="ECO:0000256" key="1">
    <source>
        <dbReference type="SAM" id="SignalP"/>
    </source>
</evidence>
<accession>A0A3A3GNE8</accession>
<reference evidence="3" key="1">
    <citation type="submission" date="2018-09" db="EMBL/GenBank/DDBJ databases">
        <authorList>
            <person name="Zhu H."/>
        </authorList>
    </citation>
    <scope>NUCLEOTIDE SEQUENCE [LARGE SCALE GENOMIC DNA]</scope>
    <source>
        <strain evidence="3">K1S02-23</strain>
    </source>
</reference>
<dbReference type="CDD" id="cd16329">
    <property type="entry name" value="LolA_like"/>
    <property type="match status" value="1"/>
</dbReference>
<keyword evidence="1" id="KW-0732">Signal</keyword>
<gene>
    <name evidence="2" type="ORF">D3878_13570</name>
</gene>
<dbReference type="Pfam" id="PF07044">
    <property type="entry name" value="DUF1329"/>
    <property type="match status" value="1"/>
</dbReference>
<dbReference type="Gene3D" id="2.50.20.10">
    <property type="entry name" value="Lipoprotein localisation LolA/LolB/LppX"/>
    <property type="match status" value="1"/>
</dbReference>
<evidence type="ECO:0000313" key="2">
    <source>
        <dbReference type="EMBL" id="RJG02480.1"/>
    </source>
</evidence>
<feature type="signal peptide" evidence="1">
    <location>
        <begin position="1"/>
        <end position="26"/>
    </location>
</feature>
<sequence>MHTITLRKAVTSMAVILLSLSASSFAAELPEGTVISKSNLDKVRNDTFMGHKIGDLLTEKMEWMVRNYDKKFPLVKSKEPTLDPKYVEATKKYSGQVKFDPQTREVTGYVAGKPFPNIDPADPFAGDKVIWNYYYGASTGSDLNQDVHFVTANKNGYEATQFYAYQRIYNRGRLWGGEMAFPSEQDVLHKTALVARAPQDLKGVGTMTVQYDVAGKLDDQWAYIKSARRIRRLSGNAWMDNVAGFDFINDDINIWNSRPSRYKSAKLLGKRWILAAVDVELKRVKDKAGTAEEWPHLNISQGYATSTHNVTPREVWVVEGTPPPEHPYSKKVVYADVATNAIYLGEAYDKKGEFWRWMQYNFQTRTGVKSGIRYISVVSGEYLDVKSGHSTFHTDPGVNDTGMNATKFNAEILESFQ</sequence>